<dbReference type="EMBL" id="OZ037948">
    <property type="protein sequence ID" value="CAL1709721.1"/>
    <property type="molecule type" value="Genomic_DNA"/>
</dbReference>
<evidence type="ECO:0000313" key="1">
    <source>
        <dbReference type="EMBL" id="CAL1709721.1"/>
    </source>
</evidence>
<sequence>MDATLNGSNPMFADEAADIALLSKDNMTFRMCSNVLWTTSGWFRTLLTLPQAATRTESVDQSPIHLDEPSDVVTGLFETISGIGLPKLDTLEYAEALLNAAEKYDMPGPPAIIRKLVTQPPLILQPLRVYAIAVHWGWHEEIKIATSHTLTLDLCNPDILKQVQESAKQVILTKLGVPLRLPVCKRQRVAPLARSSRYLIFWNVLAACSCGQPLYQARTTLEALATMLKLLEDLVNKIEV</sequence>
<keyword evidence="2" id="KW-1185">Reference proteome</keyword>
<evidence type="ECO:0008006" key="3">
    <source>
        <dbReference type="Google" id="ProtNLM"/>
    </source>
</evidence>
<name>A0ABP1DPH0_9APHY</name>
<accession>A0ABP1DPH0</accession>
<dbReference type="InterPro" id="IPR011333">
    <property type="entry name" value="SKP1/BTB/POZ_sf"/>
</dbReference>
<gene>
    <name evidence="1" type="ORF">GFSPODELE1_LOCUS7476</name>
</gene>
<protein>
    <recommendedName>
        <fullName evidence="3">BTB domain-containing protein</fullName>
    </recommendedName>
</protein>
<dbReference type="Proteomes" id="UP001497453">
    <property type="component" value="Chromosome 5"/>
</dbReference>
<proteinExistence type="predicted"/>
<evidence type="ECO:0000313" key="2">
    <source>
        <dbReference type="Proteomes" id="UP001497453"/>
    </source>
</evidence>
<reference evidence="2" key="1">
    <citation type="submission" date="2024-04" db="EMBL/GenBank/DDBJ databases">
        <authorList>
            <person name="Shaw F."/>
            <person name="Minotto A."/>
        </authorList>
    </citation>
    <scope>NUCLEOTIDE SEQUENCE [LARGE SCALE GENOMIC DNA]</scope>
</reference>
<organism evidence="1 2">
    <name type="scientific">Somion occarium</name>
    <dbReference type="NCBI Taxonomy" id="3059160"/>
    <lineage>
        <taxon>Eukaryota</taxon>
        <taxon>Fungi</taxon>
        <taxon>Dikarya</taxon>
        <taxon>Basidiomycota</taxon>
        <taxon>Agaricomycotina</taxon>
        <taxon>Agaricomycetes</taxon>
        <taxon>Polyporales</taxon>
        <taxon>Cerrenaceae</taxon>
        <taxon>Somion</taxon>
    </lineage>
</organism>
<dbReference type="Gene3D" id="3.30.710.10">
    <property type="entry name" value="Potassium Channel Kv1.1, Chain A"/>
    <property type="match status" value="1"/>
</dbReference>